<dbReference type="PANTHER" id="PTHR32015:SF1">
    <property type="entry name" value="LIPASE"/>
    <property type="match status" value="1"/>
</dbReference>
<accession>A0A197JPR1</accession>
<evidence type="ECO:0000313" key="2">
    <source>
        <dbReference type="EMBL" id="OAQ27150.1"/>
    </source>
</evidence>
<proteinExistence type="predicted"/>
<evidence type="ECO:0000256" key="1">
    <source>
        <dbReference type="SAM" id="SignalP"/>
    </source>
</evidence>
<protein>
    <submittedName>
        <fullName evidence="2">Alpha/beta-hydrolase</fullName>
    </submittedName>
</protein>
<dbReference type="SUPFAM" id="SSF53474">
    <property type="entry name" value="alpha/beta-Hydrolases"/>
    <property type="match status" value="1"/>
</dbReference>
<evidence type="ECO:0000313" key="3">
    <source>
        <dbReference type="Proteomes" id="UP000078512"/>
    </source>
</evidence>
<dbReference type="EMBL" id="KV442059">
    <property type="protein sequence ID" value="OAQ27150.1"/>
    <property type="molecule type" value="Genomic_DNA"/>
</dbReference>
<reference evidence="2 3" key="1">
    <citation type="submission" date="2016-05" db="EMBL/GenBank/DDBJ databases">
        <title>Genome sequencing reveals origins of a unique bacterial endosymbiosis in the earliest lineages of terrestrial Fungi.</title>
        <authorList>
            <consortium name="DOE Joint Genome Institute"/>
            <person name="Uehling J."/>
            <person name="Gryganskyi A."/>
            <person name="Hameed K."/>
            <person name="Tschaplinski T."/>
            <person name="Misztal P."/>
            <person name="Wu S."/>
            <person name="Desiro A."/>
            <person name="Vande Pol N."/>
            <person name="Du Z.-Y."/>
            <person name="Zienkiewicz A."/>
            <person name="Zienkiewicz K."/>
            <person name="Morin E."/>
            <person name="Tisserant E."/>
            <person name="Splivallo R."/>
            <person name="Hainaut M."/>
            <person name="Henrissat B."/>
            <person name="Ohm R."/>
            <person name="Kuo A."/>
            <person name="Yan J."/>
            <person name="Lipzen A."/>
            <person name="Nolan M."/>
            <person name="Labutti K."/>
            <person name="Barry K."/>
            <person name="Goldstein A."/>
            <person name="Labbe J."/>
            <person name="Schadt C."/>
            <person name="Tuskan G."/>
            <person name="Grigoriev I."/>
            <person name="Martin F."/>
            <person name="Vilgalys R."/>
            <person name="Bonito G."/>
        </authorList>
    </citation>
    <scope>NUCLEOTIDE SEQUENCE [LARGE SCALE GENOMIC DNA]</scope>
    <source>
        <strain evidence="2 3">AG-77</strain>
    </source>
</reference>
<dbReference type="Gene3D" id="3.40.50.1820">
    <property type="entry name" value="alpha/beta hydrolase"/>
    <property type="match status" value="1"/>
</dbReference>
<dbReference type="Pfam" id="PF01674">
    <property type="entry name" value="Lipase_2"/>
    <property type="match status" value="1"/>
</dbReference>
<dbReference type="InterPro" id="IPR029058">
    <property type="entry name" value="AB_hydrolase_fold"/>
</dbReference>
<name>A0A197JPR1_9FUNG</name>
<organism evidence="2 3">
    <name type="scientific">Linnemannia elongata AG-77</name>
    <dbReference type="NCBI Taxonomy" id="1314771"/>
    <lineage>
        <taxon>Eukaryota</taxon>
        <taxon>Fungi</taxon>
        <taxon>Fungi incertae sedis</taxon>
        <taxon>Mucoromycota</taxon>
        <taxon>Mortierellomycotina</taxon>
        <taxon>Mortierellomycetes</taxon>
        <taxon>Mortierellales</taxon>
        <taxon>Mortierellaceae</taxon>
        <taxon>Linnemannia</taxon>
    </lineage>
</organism>
<dbReference type="STRING" id="1314771.A0A197JPR1"/>
<sequence length="317" mass="34641">MLFSKTLSIAAIALATIASTFVEATPIPAEPVDAVSTYIPVSDRVYTAEQIEEHHQLMKRAFNGANDWNCKPKAGQRPVILVHGLIGNGWDNWLYMSPRLAAKGYCVFSLTYGQYKNIPLLAGLDKMENSAAQLSAFVDKVLSATNATKVDLVGHSQGSLMPRYYLKFLGGQAKVAKYAAFGTIAYGTTLLGLYPFLNSLGLYDPVKKLIDPVCLSCFQFLEGSEFLTKLNAGGDTVPGVEYKFIVSKFDEVVTPYTNGKLRDNNPLVQNVVLQNLCSLDLSDHVLQMLDPIVFNSINAFLNPKAPQTVNCLSALTK</sequence>
<dbReference type="Proteomes" id="UP000078512">
    <property type="component" value="Unassembled WGS sequence"/>
</dbReference>
<feature type="chain" id="PRO_5008276155" evidence="1">
    <location>
        <begin position="25"/>
        <end position="317"/>
    </location>
</feature>
<dbReference type="PANTHER" id="PTHR32015">
    <property type="entry name" value="FASTING INDUCED LIPASE"/>
    <property type="match status" value="1"/>
</dbReference>
<feature type="signal peptide" evidence="1">
    <location>
        <begin position="1"/>
        <end position="24"/>
    </location>
</feature>
<dbReference type="AlphaFoldDB" id="A0A197JPR1"/>
<keyword evidence="3" id="KW-1185">Reference proteome</keyword>
<dbReference type="OrthoDB" id="9974421at2759"/>
<dbReference type="InterPro" id="IPR002918">
    <property type="entry name" value="Lipase_EstA/Esterase_EstB"/>
</dbReference>
<dbReference type="GO" id="GO:0016298">
    <property type="term" value="F:lipase activity"/>
    <property type="evidence" value="ECO:0007669"/>
    <property type="project" value="TreeGrafter"/>
</dbReference>
<keyword evidence="2" id="KW-0378">Hydrolase</keyword>
<gene>
    <name evidence="2" type="ORF">K457DRAFT_21374</name>
</gene>
<keyword evidence="1" id="KW-0732">Signal</keyword>
<dbReference type="GO" id="GO:0016042">
    <property type="term" value="P:lipid catabolic process"/>
    <property type="evidence" value="ECO:0007669"/>
    <property type="project" value="InterPro"/>
</dbReference>